<protein>
    <submittedName>
        <fullName evidence="2">Uncharacterized protein</fullName>
    </submittedName>
</protein>
<feature type="compositionally biased region" description="Polar residues" evidence="1">
    <location>
        <begin position="1"/>
        <end position="16"/>
    </location>
</feature>
<keyword evidence="3" id="KW-1185">Reference proteome</keyword>
<dbReference type="GO" id="GO:0004526">
    <property type="term" value="F:ribonuclease P activity"/>
    <property type="evidence" value="ECO:0007669"/>
    <property type="project" value="TreeGrafter"/>
</dbReference>
<dbReference type="EMBL" id="OOIN01000007">
    <property type="protein sequence ID" value="SPO24491.1"/>
    <property type="molecule type" value="Genomic_DNA"/>
</dbReference>
<evidence type="ECO:0000313" key="3">
    <source>
        <dbReference type="Proteomes" id="UP000324022"/>
    </source>
</evidence>
<dbReference type="GO" id="GO:0000171">
    <property type="term" value="F:ribonuclease MRP activity"/>
    <property type="evidence" value="ECO:0007669"/>
    <property type="project" value="TreeGrafter"/>
</dbReference>
<proteinExistence type="predicted"/>
<dbReference type="OrthoDB" id="20109at2759"/>
<feature type="compositionally biased region" description="Polar residues" evidence="1">
    <location>
        <begin position="235"/>
        <end position="245"/>
    </location>
</feature>
<dbReference type="GO" id="GO:0005829">
    <property type="term" value="C:cytosol"/>
    <property type="evidence" value="ECO:0007669"/>
    <property type="project" value="TreeGrafter"/>
</dbReference>
<dbReference type="GO" id="GO:0034965">
    <property type="term" value="P:intronic box C/D snoRNA processing"/>
    <property type="evidence" value="ECO:0007669"/>
    <property type="project" value="TreeGrafter"/>
</dbReference>
<dbReference type="GO" id="GO:0005655">
    <property type="term" value="C:nucleolar ribonuclease P complex"/>
    <property type="evidence" value="ECO:0007669"/>
    <property type="project" value="TreeGrafter"/>
</dbReference>
<gene>
    <name evidence="2" type="ORF">UTRI_03760</name>
</gene>
<dbReference type="PANTHER" id="PTHR28272">
    <property type="entry name" value="RIBONUCLEASES P/MRP PROTEIN SUBUNIT POP3"/>
    <property type="match status" value="1"/>
</dbReference>
<feature type="compositionally biased region" description="Polar residues" evidence="1">
    <location>
        <begin position="135"/>
        <end position="151"/>
    </location>
</feature>
<reference evidence="2 3" key="1">
    <citation type="submission" date="2018-03" db="EMBL/GenBank/DDBJ databases">
        <authorList>
            <person name="Guldener U."/>
        </authorList>
    </citation>
    <scope>NUCLEOTIDE SEQUENCE [LARGE SCALE GENOMIC DNA]</scope>
    <source>
        <strain evidence="2 3">NBRC100155</strain>
    </source>
</reference>
<feature type="compositionally biased region" description="Low complexity" evidence="1">
    <location>
        <begin position="111"/>
        <end position="131"/>
    </location>
</feature>
<feature type="compositionally biased region" description="Low complexity" evidence="1">
    <location>
        <begin position="36"/>
        <end position="52"/>
    </location>
</feature>
<feature type="compositionally biased region" description="Polar residues" evidence="1">
    <location>
        <begin position="498"/>
        <end position="516"/>
    </location>
</feature>
<feature type="region of interest" description="Disordered" evidence="1">
    <location>
        <begin position="1"/>
        <end position="58"/>
    </location>
</feature>
<dbReference type="GO" id="GO:0000172">
    <property type="term" value="C:ribonuclease MRP complex"/>
    <property type="evidence" value="ECO:0007669"/>
    <property type="project" value="TreeGrafter"/>
</dbReference>
<feature type="compositionally biased region" description="Basic and acidic residues" evidence="1">
    <location>
        <begin position="97"/>
        <end position="110"/>
    </location>
</feature>
<evidence type="ECO:0000256" key="1">
    <source>
        <dbReference type="SAM" id="MobiDB-lite"/>
    </source>
</evidence>
<dbReference type="AlphaFoldDB" id="A0A5C3E4Y8"/>
<dbReference type="PANTHER" id="PTHR28272:SF1">
    <property type="entry name" value="RIBONUCLEASES P_MRP PROTEIN SUBUNIT POP3"/>
    <property type="match status" value="1"/>
</dbReference>
<feature type="region of interest" description="Disordered" evidence="1">
    <location>
        <begin position="222"/>
        <end position="245"/>
    </location>
</feature>
<name>A0A5C3E4Y8_9BASI</name>
<evidence type="ECO:0000313" key="2">
    <source>
        <dbReference type="EMBL" id="SPO24491.1"/>
    </source>
</evidence>
<sequence>MAPNNKASVDKSTTIRAASKNKHRTQPKSATASPFGSSTGGSLASSLSSLFSPQPHGKDAALASLLASSSKPAVKLGQGSGLAAFGSFPSAQQAGKGLDEKLKERRKDAAAKASATDTTASATATNNVDAAPKASGSTSKDAQKPSQSQKQATKPPAPSSTSAPPKPAPNVPTVPAGRRPVFRPVLASSTAVTWPEMPVAGSKTVLHTLLETLAQPEIQEALNRDLGERSRKTKQANNNRSTTITGKNSQTALVGAQVLAGINSITRAIEGDIAIDLVKMHSNTASKDLKRKGKESVVVAPPSVEVVFVCRHDLPQPSLISHLPMLVCARNAVLYATTTTTTTDDAQGLLLIPLPSGSESLLAKALNLKRASILALTSAFPTSHMTHLKNAIRRETGQLCNLRASWLETAMRASASSSSSSSCPISLSMPLQPTSIKLLRTTQPVDFNLCKATKKLKRKQRSARWKKRKFILIQRVKSLRAELKWQRQKQKNEKNRNETNPNTKAQTIATIQMDTS</sequence>
<feature type="compositionally biased region" description="Basic and acidic residues" evidence="1">
    <location>
        <begin position="485"/>
        <end position="497"/>
    </location>
</feature>
<feature type="region of interest" description="Disordered" evidence="1">
    <location>
        <begin position="485"/>
        <end position="516"/>
    </location>
</feature>
<dbReference type="GO" id="GO:0008033">
    <property type="term" value="P:tRNA processing"/>
    <property type="evidence" value="ECO:0007669"/>
    <property type="project" value="InterPro"/>
</dbReference>
<accession>A0A5C3E4Y8</accession>
<feature type="region of interest" description="Disordered" evidence="1">
    <location>
        <begin position="70"/>
        <end position="178"/>
    </location>
</feature>
<dbReference type="InterPro" id="IPR013241">
    <property type="entry name" value="RNase_P_Pop3"/>
</dbReference>
<organism evidence="2 3">
    <name type="scientific">Ustilago trichophora</name>
    <dbReference type="NCBI Taxonomy" id="86804"/>
    <lineage>
        <taxon>Eukaryota</taxon>
        <taxon>Fungi</taxon>
        <taxon>Dikarya</taxon>
        <taxon>Basidiomycota</taxon>
        <taxon>Ustilaginomycotina</taxon>
        <taxon>Ustilaginomycetes</taxon>
        <taxon>Ustilaginales</taxon>
        <taxon>Ustilaginaceae</taxon>
        <taxon>Ustilago</taxon>
    </lineage>
</organism>
<dbReference type="Proteomes" id="UP000324022">
    <property type="component" value="Unassembled WGS sequence"/>
</dbReference>
<dbReference type="GO" id="GO:0006364">
    <property type="term" value="P:rRNA processing"/>
    <property type="evidence" value="ECO:0007669"/>
    <property type="project" value="InterPro"/>
</dbReference>